<name>A0A8S5QUC0_9CAUD</name>
<dbReference type="Pfam" id="PF05521">
    <property type="entry name" value="Phage_HCP"/>
    <property type="match status" value="1"/>
</dbReference>
<dbReference type="InterPro" id="IPR008767">
    <property type="entry name" value="Phage_SPP1_head-tail_adaptor"/>
</dbReference>
<dbReference type="InterPro" id="IPR038666">
    <property type="entry name" value="SSP1_head-tail_sf"/>
</dbReference>
<dbReference type="Gene3D" id="2.40.10.270">
    <property type="entry name" value="Bacteriophage SPP1 head-tail adaptor protein"/>
    <property type="match status" value="1"/>
</dbReference>
<evidence type="ECO:0000313" key="1">
    <source>
        <dbReference type="EMBL" id="DAE22895.1"/>
    </source>
</evidence>
<protein>
    <submittedName>
        <fullName evidence="1">Head tail joining protein</fullName>
    </submittedName>
</protein>
<organism evidence="1">
    <name type="scientific">Siphoviridae sp. cthIt11</name>
    <dbReference type="NCBI Taxonomy" id="2826423"/>
    <lineage>
        <taxon>Viruses</taxon>
        <taxon>Duplodnaviria</taxon>
        <taxon>Heunggongvirae</taxon>
        <taxon>Uroviricota</taxon>
        <taxon>Caudoviricetes</taxon>
    </lineage>
</organism>
<dbReference type="EMBL" id="BK015742">
    <property type="protein sequence ID" value="DAE22895.1"/>
    <property type="molecule type" value="Genomic_DNA"/>
</dbReference>
<proteinExistence type="predicted"/>
<sequence>MKYRLTLLEPKTATNDFGEEATTYTETRTVHAERVKLSGSRSEEVGEHFPDYRTEFNIRDVHPVAENWRIQQLGGYLYTVTNIVPNLDKGYKTLICVRVNE</sequence>
<accession>A0A8S5QUC0</accession>
<reference evidence="1" key="1">
    <citation type="journal article" date="2021" name="Proc. Natl. Acad. Sci. U.S.A.">
        <title>A Catalog of Tens of Thousands of Viruses from Human Metagenomes Reveals Hidden Associations with Chronic Diseases.</title>
        <authorList>
            <person name="Tisza M.J."/>
            <person name="Buck C.B."/>
        </authorList>
    </citation>
    <scope>NUCLEOTIDE SEQUENCE</scope>
    <source>
        <strain evidence="1">CthIt11</strain>
    </source>
</reference>